<feature type="transmembrane region" description="Helical" evidence="1">
    <location>
        <begin position="6"/>
        <end position="23"/>
    </location>
</feature>
<keyword evidence="3" id="KW-1185">Reference proteome</keyword>
<dbReference type="RefSeq" id="WP_188108352.1">
    <property type="nucleotide sequence ID" value="NZ_JAANIH010000131.1"/>
</dbReference>
<keyword evidence="1" id="KW-1133">Transmembrane helix</keyword>
<keyword evidence="1" id="KW-0812">Transmembrane</keyword>
<gene>
    <name evidence="2" type="ORF">HA482_41760</name>
</gene>
<keyword evidence="1" id="KW-0472">Membrane</keyword>
<evidence type="ECO:0000313" key="3">
    <source>
        <dbReference type="Proteomes" id="UP000639516"/>
    </source>
</evidence>
<proteinExistence type="predicted"/>
<evidence type="ECO:0008006" key="4">
    <source>
        <dbReference type="Google" id="ProtNLM"/>
    </source>
</evidence>
<protein>
    <recommendedName>
        <fullName evidence="4">Sugar ABC transporter ATPase</fullName>
    </recommendedName>
</protein>
<dbReference type="EMBL" id="JAATTO010000141">
    <property type="protein sequence ID" value="MBC9984702.1"/>
    <property type="molecule type" value="Genomic_DNA"/>
</dbReference>
<dbReference type="Proteomes" id="UP000639516">
    <property type="component" value="Unassembled WGS sequence"/>
</dbReference>
<feature type="transmembrane region" description="Helical" evidence="1">
    <location>
        <begin position="59"/>
        <end position="77"/>
    </location>
</feature>
<organism evidence="2 3">
    <name type="scientific">Bradyrhizobium campsiandrae</name>
    <dbReference type="NCBI Taxonomy" id="1729892"/>
    <lineage>
        <taxon>Bacteria</taxon>
        <taxon>Pseudomonadati</taxon>
        <taxon>Pseudomonadota</taxon>
        <taxon>Alphaproteobacteria</taxon>
        <taxon>Hyphomicrobiales</taxon>
        <taxon>Nitrobacteraceae</taxon>
        <taxon>Bradyrhizobium</taxon>
    </lineage>
</organism>
<name>A0ABR7UMT7_9BRAD</name>
<sequence length="80" mass="8505">MEVALLVAGLLAIVIVLYMFLSAPGKRASTRVKCLIFSVLVALMTALWCAVYGPDFWVMVQAAVIIVVASAIGFLSSSNN</sequence>
<evidence type="ECO:0000256" key="1">
    <source>
        <dbReference type="SAM" id="Phobius"/>
    </source>
</evidence>
<feature type="transmembrane region" description="Helical" evidence="1">
    <location>
        <begin position="35"/>
        <end position="53"/>
    </location>
</feature>
<comment type="caution">
    <text evidence="2">The sequence shown here is derived from an EMBL/GenBank/DDBJ whole genome shotgun (WGS) entry which is preliminary data.</text>
</comment>
<reference evidence="2 3" key="1">
    <citation type="journal article" date="2020" name="Arch. Microbiol.">
        <title>Bradyrhizobium campsiandrae sp. nov., a nitrogen-fixing bacterial strain isolated from a native leguminous tree from the Amazon adapted to flooded conditions.</title>
        <authorList>
            <person name="Cabral Michel D."/>
            <person name="Martins da Costa E."/>
            <person name="Azarias Guimaraes A."/>
            <person name="Soares de Carvalho T."/>
            <person name="Santos de Castro Caputo P."/>
            <person name="Willems A."/>
            <person name="de Souza Moreira F.M."/>
        </authorList>
    </citation>
    <scope>NUCLEOTIDE SEQUENCE [LARGE SCALE GENOMIC DNA]</scope>
    <source>
        <strain evidence="3">INPA 384B</strain>
    </source>
</reference>
<accession>A0ABR7UMT7</accession>
<evidence type="ECO:0000313" key="2">
    <source>
        <dbReference type="EMBL" id="MBC9984702.1"/>
    </source>
</evidence>